<feature type="compositionally biased region" description="Polar residues" evidence="1">
    <location>
        <begin position="261"/>
        <end position="272"/>
    </location>
</feature>
<comment type="caution">
    <text evidence="2">The sequence shown here is derived from an EMBL/GenBank/DDBJ whole genome shotgun (WGS) entry which is preliminary data.</text>
</comment>
<gene>
    <name evidence="2" type="ORF">B0H15DRAFT_973033</name>
</gene>
<evidence type="ECO:0000256" key="1">
    <source>
        <dbReference type="SAM" id="MobiDB-lite"/>
    </source>
</evidence>
<dbReference type="AlphaFoldDB" id="A0AAD6U8X6"/>
<sequence>MGSLWRALYPPPHEPDPRTKDHTSKTTLPRLSLRADSSCLLGAFIAGLFAMSTRAPRFEDWEAGQSYCAPSMTELLQEHTWMWLLKERVKMGWVPAEDCRYGYNCYTQTHNVHAEQKDAPSRSLFRSVTKLQEPRAGLAKTSTLLLLSIEKGLGTVADVAHNIHGIGESMRETLSGGVDTVHPGSKNDTGPATLKGPGELAVGSDDPPLTSDYYKTPAEVARTEPGHQKGPSEAEPNAPPYDSAPPTKQTGYGATGGHNAYSPNGPSSNEQLENGVPPSYVAAIGGPVADGEEQRGEEIL</sequence>
<evidence type="ECO:0000313" key="3">
    <source>
        <dbReference type="Proteomes" id="UP001222325"/>
    </source>
</evidence>
<accession>A0AAD6U8X6</accession>
<keyword evidence="3" id="KW-1185">Reference proteome</keyword>
<evidence type="ECO:0000313" key="2">
    <source>
        <dbReference type="EMBL" id="KAJ7092289.1"/>
    </source>
</evidence>
<organism evidence="2 3">
    <name type="scientific">Mycena belliarum</name>
    <dbReference type="NCBI Taxonomy" id="1033014"/>
    <lineage>
        <taxon>Eukaryota</taxon>
        <taxon>Fungi</taxon>
        <taxon>Dikarya</taxon>
        <taxon>Basidiomycota</taxon>
        <taxon>Agaricomycotina</taxon>
        <taxon>Agaricomycetes</taxon>
        <taxon>Agaricomycetidae</taxon>
        <taxon>Agaricales</taxon>
        <taxon>Marasmiineae</taxon>
        <taxon>Mycenaceae</taxon>
        <taxon>Mycena</taxon>
    </lineage>
</organism>
<dbReference type="EMBL" id="JARJCN010000018">
    <property type="protein sequence ID" value="KAJ7092289.1"/>
    <property type="molecule type" value="Genomic_DNA"/>
</dbReference>
<dbReference type="Proteomes" id="UP001222325">
    <property type="component" value="Unassembled WGS sequence"/>
</dbReference>
<reference evidence="2" key="1">
    <citation type="submission" date="2023-03" db="EMBL/GenBank/DDBJ databases">
        <title>Massive genome expansion in bonnet fungi (Mycena s.s.) driven by repeated elements and novel gene families across ecological guilds.</title>
        <authorList>
            <consortium name="Lawrence Berkeley National Laboratory"/>
            <person name="Harder C.B."/>
            <person name="Miyauchi S."/>
            <person name="Viragh M."/>
            <person name="Kuo A."/>
            <person name="Thoen E."/>
            <person name="Andreopoulos B."/>
            <person name="Lu D."/>
            <person name="Skrede I."/>
            <person name="Drula E."/>
            <person name="Henrissat B."/>
            <person name="Morin E."/>
            <person name="Kohler A."/>
            <person name="Barry K."/>
            <person name="LaButti K."/>
            <person name="Morin E."/>
            <person name="Salamov A."/>
            <person name="Lipzen A."/>
            <person name="Mereny Z."/>
            <person name="Hegedus B."/>
            <person name="Baldrian P."/>
            <person name="Stursova M."/>
            <person name="Weitz H."/>
            <person name="Taylor A."/>
            <person name="Grigoriev I.V."/>
            <person name="Nagy L.G."/>
            <person name="Martin F."/>
            <person name="Kauserud H."/>
        </authorList>
    </citation>
    <scope>NUCLEOTIDE SEQUENCE</scope>
    <source>
        <strain evidence="2">CBHHK173m</strain>
    </source>
</reference>
<protein>
    <submittedName>
        <fullName evidence="2">Uncharacterized protein</fullName>
    </submittedName>
</protein>
<feature type="compositionally biased region" description="Basic and acidic residues" evidence="1">
    <location>
        <begin position="221"/>
        <end position="232"/>
    </location>
</feature>
<name>A0AAD6U8X6_9AGAR</name>
<feature type="region of interest" description="Disordered" evidence="1">
    <location>
        <begin position="174"/>
        <end position="300"/>
    </location>
</feature>
<proteinExistence type="predicted"/>